<dbReference type="InterPro" id="IPR035897">
    <property type="entry name" value="Toll_tir_struct_dom_sf"/>
</dbReference>
<reference evidence="2 3" key="1">
    <citation type="journal article" date="2013" name="Genome Announc.">
        <title>Draft Genome Sequence of Indibacter alkaliphilus Strain LW1T, Isolated from Lonar Lake, a Haloalkaline Lake in the Buldana District of Maharashtra, India.</title>
        <authorList>
            <person name="Singh A."/>
            <person name="Kumar Jangir P."/>
            <person name="Sharma R."/>
            <person name="Singh A."/>
            <person name="Kumar Pinnaka A."/>
            <person name="Shivaji S."/>
        </authorList>
    </citation>
    <scope>NUCLEOTIDE SEQUENCE [LARGE SCALE GENOMIC DNA]</scope>
    <source>
        <strain evidence="3">CCUG 57479 / KCTC 22604 / LW1</strain>
    </source>
</reference>
<dbReference type="Proteomes" id="UP000006073">
    <property type="component" value="Unassembled WGS sequence"/>
</dbReference>
<dbReference type="SUPFAM" id="SSF52200">
    <property type="entry name" value="Toll/Interleukin receptor TIR domain"/>
    <property type="match status" value="1"/>
</dbReference>
<evidence type="ECO:0000259" key="1">
    <source>
        <dbReference type="PROSITE" id="PS50104"/>
    </source>
</evidence>
<evidence type="ECO:0000313" key="2">
    <source>
        <dbReference type="EMBL" id="EPA00008.1"/>
    </source>
</evidence>
<keyword evidence="3" id="KW-1185">Reference proteome</keyword>
<dbReference type="Pfam" id="PF13676">
    <property type="entry name" value="TIR_2"/>
    <property type="match status" value="1"/>
</dbReference>
<dbReference type="PROSITE" id="PS50104">
    <property type="entry name" value="TIR"/>
    <property type="match status" value="1"/>
</dbReference>
<feature type="domain" description="TIR" evidence="1">
    <location>
        <begin position="146"/>
        <end position="274"/>
    </location>
</feature>
<dbReference type="eggNOG" id="COG0470">
    <property type="taxonomic scope" value="Bacteria"/>
</dbReference>
<accession>S2DM15</accession>
<dbReference type="AlphaFoldDB" id="S2DM15"/>
<sequence>MKNWQKIDRKNRDFEVTLKNGDKLWGSFPLADDEDIFGHETVGFLSWEKKESFFKAIQGKANITIDEILQFVAPIPHDSIESMTESEKSIGGISLIGNKPIPDGLQLRVHNYGKPGFVRITYKTPGNHKEFEIGELKIVNGEVTLPLMLAFVSYAREDQAVVKEILKELNDHGVLTWFDENELMPGDHWERKIEEAIEKSENVIVFFSGKTLERSGYKNKEIRYILDQAKYRPLGARYIIPVLLDDCKPPHEFKELHWLSHGRSGWLEKLVNVLK</sequence>
<dbReference type="STRING" id="1189612.A33Q_0176"/>
<organism evidence="2 3">
    <name type="scientific">Indibacter alkaliphilus (strain CCUG 57479 / KCTC 22604 / LW1)</name>
    <dbReference type="NCBI Taxonomy" id="1189612"/>
    <lineage>
        <taxon>Bacteria</taxon>
        <taxon>Pseudomonadati</taxon>
        <taxon>Bacteroidota</taxon>
        <taxon>Cytophagia</taxon>
        <taxon>Cytophagales</taxon>
        <taxon>Cyclobacteriaceae</taxon>
    </lineage>
</organism>
<dbReference type="Gene3D" id="3.40.50.10140">
    <property type="entry name" value="Toll/interleukin-1 receptor homology (TIR) domain"/>
    <property type="match status" value="1"/>
</dbReference>
<dbReference type="GO" id="GO:0007165">
    <property type="term" value="P:signal transduction"/>
    <property type="evidence" value="ECO:0007669"/>
    <property type="project" value="InterPro"/>
</dbReference>
<gene>
    <name evidence="2" type="ORF">A33Q_0176</name>
</gene>
<comment type="caution">
    <text evidence="2">The sequence shown here is derived from an EMBL/GenBank/DDBJ whole genome shotgun (WGS) entry which is preliminary data.</text>
</comment>
<dbReference type="RefSeq" id="WP_009035102.1">
    <property type="nucleotide sequence ID" value="NZ_ALWO02000006.1"/>
</dbReference>
<dbReference type="EMBL" id="ALWO02000006">
    <property type="protein sequence ID" value="EPA00008.1"/>
    <property type="molecule type" value="Genomic_DNA"/>
</dbReference>
<evidence type="ECO:0000313" key="3">
    <source>
        <dbReference type="Proteomes" id="UP000006073"/>
    </source>
</evidence>
<protein>
    <submittedName>
        <fullName evidence="2">TIR protein</fullName>
    </submittedName>
</protein>
<name>S2DM15_INDAL</name>
<dbReference type="InterPro" id="IPR000157">
    <property type="entry name" value="TIR_dom"/>
</dbReference>
<proteinExistence type="predicted"/>
<dbReference type="OrthoDB" id="1098242at2"/>